<evidence type="ECO:0000259" key="1">
    <source>
        <dbReference type="SMART" id="SM00827"/>
    </source>
</evidence>
<protein>
    <recommendedName>
        <fullName evidence="1">Malonyl-CoA:ACP transacylase (MAT) domain-containing protein</fullName>
    </recommendedName>
</protein>
<organism evidence="2 3">
    <name type="scientific">Acetobacter senegalensis</name>
    <dbReference type="NCBI Taxonomy" id="446692"/>
    <lineage>
        <taxon>Bacteria</taxon>
        <taxon>Pseudomonadati</taxon>
        <taxon>Pseudomonadota</taxon>
        <taxon>Alphaproteobacteria</taxon>
        <taxon>Acetobacterales</taxon>
        <taxon>Acetobacteraceae</taxon>
        <taxon>Acetobacter</taxon>
    </lineage>
</organism>
<dbReference type="PATRIC" id="fig|446692.4.peg.1360"/>
<dbReference type="SUPFAM" id="SSF52151">
    <property type="entry name" value="FabD/lysophospholipase-like"/>
    <property type="match status" value="1"/>
</dbReference>
<evidence type="ECO:0000313" key="3">
    <source>
        <dbReference type="Proteomes" id="UP000075360"/>
    </source>
</evidence>
<gene>
    <name evidence="2" type="ORF">AD948_17245</name>
</gene>
<comment type="caution">
    <text evidence="2">The sequence shown here is derived from an EMBL/GenBank/DDBJ whole genome shotgun (WGS) entry which is preliminary data.</text>
</comment>
<dbReference type="GO" id="GO:0005829">
    <property type="term" value="C:cytosol"/>
    <property type="evidence" value="ECO:0007669"/>
    <property type="project" value="TreeGrafter"/>
</dbReference>
<reference evidence="2 3" key="1">
    <citation type="submission" date="2015-06" db="EMBL/GenBank/DDBJ databases">
        <title>Improved classification and identification of acetic acid bacteria using matrix-assisted laser desorption/ionization time-of-flight mass spectrometry; Gluconobacter nephelii and Gluconobacter uchimurae are later heterotypic synonyms of Gluconobacter japonicus and Gluconobacter oxydans, respectively.</title>
        <authorList>
            <person name="Li L."/>
            <person name="Cleenwerck I."/>
            <person name="De Vuyst L."/>
            <person name="Vandamme P."/>
        </authorList>
    </citation>
    <scope>NUCLEOTIDE SEQUENCE [LARGE SCALE GENOMIC DNA]</scope>
    <source>
        <strain evidence="2 3">LMG 23690</strain>
    </source>
</reference>
<dbReference type="SUPFAM" id="SSF55048">
    <property type="entry name" value="Probable ACP-binding domain of malonyl-CoA ACP transacylase"/>
    <property type="match status" value="1"/>
</dbReference>
<dbReference type="GO" id="GO:0004314">
    <property type="term" value="F:[acyl-carrier-protein] S-malonyltransferase activity"/>
    <property type="evidence" value="ECO:0007669"/>
    <property type="project" value="TreeGrafter"/>
</dbReference>
<feature type="domain" description="Malonyl-CoA:ACP transacylase (MAT)" evidence="1">
    <location>
        <begin position="8"/>
        <end position="307"/>
    </location>
</feature>
<dbReference type="Gene3D" id="3.30.70.250">
    <property type="entry name" value="Malonyl-CoA ACP transacylase, ACP-binding"/>
    <property type="match status" value="1"/>
</dbReference>
<dbReference type="InterPro" id="IPR001227">
    <property type="entry name" value="Ac_transferase_dom_sf"/>
</dbReference>
<dbReference type="Proteomes" id="UP000075360">
    <property type="component" value="Unassembled WGS sequence"/>
</dbReference>
<name>A0A149TU49_9PROT</name>
<evidence type="ECO:0000313" key="2">
    <source>
        <dbReference type="EMBL" id="KXV56619.1"/>
    </source>
</evidence>
<dbReference type="PANTHER" id="PTHR42681:SF6">
    <property type="entry name" value="BLL0263 PROTEIN"/>
    <property type="match status" value="1"/>
</dbReference>
<dbReference type="PANTHER" id="PTHR42681">
    <property type="entry name" value="MALONYL-COA-ACYL CARRIER PROTEIN TRANSACYLASE, MITOCHONDRIAL"/>
    <property type="match status" value="1"/>
</dbReference>
<dbReference type="InterPro" id="IPR014043">
    <property type="entry name" value="Acyl_transferase_dom"/>
</dbReference>
<dbReference type="SMART" id="SM00827">
    <property type="entry name" value="PKS_AT"/>
    <property type="match status" value="1"/>
</dbReference>
<dbReference type="RefSeq" id="WP_061472943.1">
    <property type="nucleotide sequence ID" value="NZ_LHZU01000148.1"/>
</dbReference>
<dbReference type="InterPro" id="IPR050858">
    <property type="entry name" value="Mal-CoA-ACP_Trans/PKS_FabD"/>
</dbReference>
<dbReference type="AlphaFoldDB" id="A0A149TU49"/>
<proteinExistence type="predicted"/>
<dbReference type="Gene3D" id="3.40.366.10">
    <property type="entry name" value="Malonyl-Coenzyme A Acyl Carrier Protein, domain 2"/>
    <property type="match status" value="1"/>
</dbReference>
<dbReference type="GO" id="GO:0006633">
    <property type="term" value="P:fatty acid biosynthetic process"/>
    <property type="evidence" value="ECO:0007669"/>
    <property type="project" value="TreeGrafter"/>
</dbReference>
<sequence length="312" mass="32822">MGGVLAILCSGQGSQHAGMFDMIANCVEALPVFNEATKILGKDPRVFVKENDTDKAYSNRNGQILCCTMALALSAVLEKFLTGQRVLYAGYSVGELAAWGGAGCLTPTQVLDLAMRRAELMDAVSPEGAGLAGVAGLPRHVIEGICEKTEVSISISNSDESVVLGGTGRALEKAVELAIKAGAGTAHRLKVSVPSHTPLLKGAVAPLLEYILSLNPKPPKEEARLVSGLDGEPIFRIDDGAKRLAKQVAATVHWDACMEACLEAGSQTVLELGPGTALARMARTGILKDAHVRAVEDFHTLSGLLSWLEQNI</sequence>
<dbReference type="OrthoDB" id="9808564at2"/>
<dbReference type="InterPro" id="IPR016035">
    <property type="entry name" value="Acyl_Trfase/lysoPLipase"/>
</dbReference>
<dbReference type="EMBL" id="LHZU01000148">
    <property type="protein sequence ID" value="KXV56619.1"/>
    <property type="molecule type" value="Genomic_DNA"/>
</dbReference>
<dbReference type="InterPro" id="IPR016036">
    <property type="entry name" value="Malonyl_transacylase_ACP-bd"/>
</dbReference>
<accession>A0A149TU49</accession>
<dbReference type="Pfam" id="PF00698">
    <property type="entry name" value="Acyl_transf_1"/>
    <property type="match status" value="1"/>
</dbReference>